<sequence length="52" mass="6224">MFYTFLKKVIKIKEIRCKKCNQLLLMADEVKGEIKCPRCKQINKLDYSKDRA</sequence>
<keyword evidence="1" id="KW-0238">DNA-binding</keyword>
<proteinExistence type="predicted"/>
<evidence type="ECO:0000313" key="2">
    <source>
        <dbReference type="Proteomes" id="UP000486903"/>
    </source>
</evidence>
<gene>
    <name evidence="1" type="ORF">FDG31_17770</name>
</gene>
<dbReference type="AlphaFoldDB" id="A0A6B4JSU6"/>
<dbReference type="EMBL" id="SXFB01000026">
    <property type="protein sequence ID" value="NFV27946.1"/>
    <property type="molecule type" value="Genomic_DNA"/>
</dbReference>
<comment type="caution">
    <text evidence="1">The sequence shown here is derived from an EMBL/GenBank/DDBJ whole genome shotgun (WGS) entry which is preliminary data.</text>
</comment>
<accession>A0A6B4JSU6</accession>
<dbReference type="Pfam" id="PF10122">
    <property type="entry name" value="Zn_ribbon_Com"/>
    <property type="match status" value="1"/>
</dbReference>
<protein>
    <submittedName>
        <fullName evidence="1">Com family DNA-binding transcriptional regulator</fullName>
    </submittedName>
</protein>
<reference evidence="1 2" key="1">
    <citation type="submission" date="2019-04" db="EMBL/GenBank/DDBJ databases">
        <title>Genome sequencing of Clostridium botulinum Groups I-IV and Clostridium butyricum.</title>
        <authorList>
            <person name="Brunt J."/>
            <person name="Van Vliet A.H.M."/>
            <person name="Stringer S.C."/>
            <person name="Carter A.T."/>
            <person name="Peck M.W."/>
        </authorList>
    </citation>
    <scope>NUCLEOTIDE SEQUENCE [LARGE SCALE GENOMIC DNA]</scope>
    <source>
        <strain evidence="1 2">BL81</strain>
    </source>
</reference>
<name>A0A6B4JSU6_CLOBO</name>
<evidence type="ECO:0000313" key="1">
    <source>
        <dbReference type="EMBL" id="NFV27946.1"/>
    </source>
</evidence>
<dbReference type="InterPro" id="IPR019294">
    <property type="entry name" value="Translation_reg_Com"/>
</dbReference>
<organism evidence="1 2">
    <name type="scientific">Clostridium botulinum</name>
    <dbReference type="NCBI Taxonomy" id="1491"/>
    <lineage>
        <taxon>Bacteria</taxon>
        <taxon>Bacillati</taxon>
        <taxon>Bacillota</taxon>
        <taxon>Clostridia</taxon>
        <taxon>Eubacteriales</taxon>
        <taxon>Clostridiaceae</taxon>
        <taxon>Clostridium</taxon>
    </lineage>
</organism>
<dbReference type="GO" id="GO:0003677">
    <property type="term" value="F:DNA binding"/>
    <property type="evidence" value="ECO:0007669"/>
    <property type="project" value="UniProtKB-KW"/>
</dbReference>
<dbReference type="Proteomes" id="UP000486903">
    <property type="component" value="Unassembled WGS sequence"/>
</dbReference>